<organism evidence="2 3">
    <name type="scientific">Carassius auratus</name>
    <name type="common">Goldfish</name>
    <dbReference type="NCBI Taxonomy" id="7957"/>
    <lineage>
        <taxon>Eukaryota</taxon>
        <taxon>Metazoa</taxon>
        <taxon>Chordata</taxon>
        <taxon>Craniata</taxon>
        <taxon>Vertebrata</taxon>
        <taxon>Euteleostomi</taxon>
        <taxon>Actinopterygii</taxon>
        <taxon>Neopterygii</taxon>
        <taxon>Teleostei</taxon>
        <taxon>Ostariophysi</taxon>
        <taxon>Cypriniformes</taxon>
        <taxon>Cyprinidae</taxon>
        <taxon>Cyprininae</taxon>
        <taxon>Carassius</taxon>
    </lineage>
</organism>
<dbReference type="KEGG" id="caua:113040495"/>
<feature type="compositionally biased region" description="Low complexity" evidence="1">
    <location>
        <begin position="42"/>
        <end position="60"/>
    </location>
</feature>
<feature type="region of interest" description="Disordered" evidence="1">
    <location>
        <begin position="35"/>
        <end position="83"/>
    </location>
</feature>
<evidence type="ECO:0000313" key="3">
    <source>
        <dbReference type="RefSeq" id="XP_026054605.1"/>
    </source>
</evidence>
<dbReference type="Proteomes" id="UP000515129">
    <property type="component" value="Chromosome 22"/>
</dbReference>
<protein>
    <submittedName>
        <fullName evidence="3">Myosin-M heavy chain-like</fullName>
    </submittedName>
</protein>
<accession>A0A6P6J334</accession>
<feature type="compositionally biased region" description="Low complexity" evidence="1">
    <location>
        <begin position="67"/>
        <end position="83"/>
    </location>
</feature>
<evidence type="ECO:0000256" key="1">
    <source>
        <dbReference type="SAM" id="MobiDB-lite"/>
    </source>
</evidence>
<gene>
    <name evidence="3" type="primary">LOC113040495</name>
</gene>
<name>A0A6P6J334_CARAU</name>
<keyword evidence="2" id="KW-1185">Reference proteome</keyword>
<dbReference type="GeneID" id="113040495"/>
<reference evidence="3" key="1">
    <citation type="submission" date="2025-08" db="UniProtKB">
        <authorList>
            <consortium name="RefSeq"/>
        </authorList>
    </citation>
    <scope>IDENTIFICATION</scope>
    <source>
        <strain evidence="3">Wakin</strain>
        <tissue evidence="3">Muscle</tissue>
    </source>
</reference>
<dbReference type="AlphaFoldDB" id="A0A6P6J334"/>
<evidence type="ECO:0000313" key="2">
    <source>
        <dbReference type="Proteomes" id="UP000515129"/>
    </source>
</evidence>
<dbReference type="RefSeq" id="XP_026054605.1">
    <property type="nucleotide sequence ID" value="XM_026198820.1"/>
</dbReference>
<proteinExistence type="predicted"/>
<sequence length="115" mass="12575">MAAKLKKKKKKKKTFKEQCINGETLQVNRAFLDSKKKNEAVTSTTTSTSHSLTTESTSQPTTPPSTPQSTTPAQTSTSDSTTTMVNIYSSSNISNNPCTNIHVSYNNIYISLTNH</sequence>